<dbReference type="Proteomes" id="UP001064027">
    <property type="component" value="Chromosome"/>
</dbReference>
<evidence type="ECO:0000313" key="2">
    <source>
        <dbReference type="Proteomes" id="UP001064027"/>
    </source>
</evidence>
<gene>
    <name evidence="1" type="ORF">N5C46_10185</name>
</gene>
<organism evidence="1 2">
    <name type="scientific">Rossellomorea vietnamensis</name>
    <dbReference type="NCBI Taxonomy" id="218284"/>
    <lineage>
        <taxon>Bacteria</taxon>
        <taxon>Bacillati</taxon>
        <taxon>Bacillota</taxon>
        <taxon>Bacilli</taxon>
        <taxon>Bacillales</taxon>
        <taxon>Bacillaceae</taxon>
        <taxon>Rossellomorea</taxon>
    </lineage>
</organism>
<accession>A0ACD4CCP9</accession>
<protein>
    <submittedName>
        <fullName evidence="1">Uncharacterized protein</fullName>
    </submittedName>
</protein>
<name>A0ACD4CCP9_9BACI</name>
<reference evidence="1" key="1">
    <citation type="submission" date="2022-09" db="EMBL/GenBank/DDBJ databases">
        <title>Complete genome sequence of Rossellomorea vietnamensis strain RL-WG62, a newly isolated PGPR with the potential for plant salinity stress alleviation.</title>
        <authorList>
            <person name="Ren L."/>
            <person name="Wang G."/>
            <person name="Hu H."/>
        </authorList>
    </citation>
    <scope>NUCLEOTIDE SEQUENCE</scope>
    <source>
        <strain evidence="1">RL-WG62</strain>
    </source>
</reference>
<dbReference type="EMBL" id="CP104558">
    <property type="protein sequence ID" value="UXH46383.1"/>
    <property type="molecule type" value="Genomic_DNA"/>
</dbReference>
<evidence type="ECO:0000313" key="1">
    <source>
        <dbReference type="EMBL" id="UXH46383.1"/>
    </source>
</evidence>
<sequence>MSNHTEYITNADTDFLDTILNDGGMEVLSILSVSSLTATEVSRQVNVPLAKINYIIKILEKNKLVFVNSTKSKEDIVESAYKADVNSFAVRLSNRNSNEVEKIKLITFMIEEVRAGMLNAISGNLPADFSLVKARIPKEKVKEYIQLLRQLGDEIDTNQEGEDDPYTFAVSLFPNFTMNRMKN</sequence>
<proteinExistence type="predicted"/>
<keyword evidence="2" id="KW-1185">Reference proteome</keyword>